<dbReference type="InterPro" id="IPR027417">
    <property type="entry name" value="P-loop_NTPase"/>
</dbReference>
<dbReference type="SUPFAM" id="SSF52540">
    <property type="entry name" value="P-loop containing nucleoside triphosphate hydrolases"/>
    <property type="match status" value="1"/>
</dbReference>
<dbReference type="AlphaFoldDB" id="A0A3L8NWT4"/>
<dbReference type="Gene3D" id="3.40.50.300">
    <property type="entry name" value="P-loop containing nucleotide triphosphate hydrolases"/>
    <property type="match status" value="1"/>
</dbReference>
<name>A0A3L8NWT4_9ACTN</name>
<proteinExistence type="predicted"/>
<dbReference type="Pfam" id="PF00685">
    <property type="entry name" value="Sulfotransfer_1"/>
    <property type="match status" value="1"/>
</dbReference>
<dbReference type="GO" id="GO:0008146">
    <property type="term" value="F:sulfotransferase activity"/>
    <property type="evidence" value="ECO:0007669"/>
    <property type="project" value="InterPro"/>
</dbReference>
<dbReference type="Proteomes" id="UP000281708">
    <property type="component" value="Unassembled WGS sequence"/>
</dbReference>
<dbReference type="PANTHER" id="PTHR10605:SF56">
    <property type="entry name" value="BIFUNCTIONAL HEPARAN SULFATE N-DEACETYLASE_N-SULFOTRANSFERASE"/>
    <property type="match status" value="1"/>
</dbReference>
<accession>A0A3L8NWT4</accession>
<comment type="caution">
    <text evidence="4">The sequence shown here is derived from an EMBL/GenBank/DDBJ whole genome shotgun (WGS) entry which is preliminary data.</text>
</comment>
<dbReference type="InterPro" id="IPR000863">
    <property type="entry name" value="Sulfotransferase_dom"/>
</dbReference>
<protein>
    <submittedName>
        <fullName evidence="4">Sulfotransferase</fullName>
    </submittedName>
</protein>
<sequence>MRPAVRTVFKSTARATSSWRMRPSFLVIGGQRCGTTTIFKVLSQHPQLARPPVEKGTDYFTLHYSRGMSWYRSQFSLAATARARAYGHGDAVAFEACTYYLFHPLAIPRLANDLPDVKLVAMLRDPVERAYSAYKHEFARGFDVADTFDEALELEDSRLEGEVERILADPDYESIPHRHHAYRRRGQYAEQLRRVLDHFPREQLHVMDSELFFADPQRELADLLGFLGLEAWSPGSIEQHNARPGTSMSPQARARLTEHYASHDAELAQLLGRQPGWRS</sequence>
<organism evidence="4 5">
    <name type="scientific">Nocardioides mangrovicus</name>
    <dbReference type="NCBI Taxonomy" id="2478913"/>
    <lineage>
        <taxon>Bacteria</taxon>
        <taxon>Bacillati</taxon>
        <taxon>Actinomycetota</taxon>
        <taxon>Actinomycetes</taxon>
        <taxon>Propionibacteriales</taxon>
        <taxon>Nocardioidaceae</taxon>
        <taxon>Nocardioides</taxon>
    </lineage>
</organism>
<gene>
    <name evidence="4" type="ORF">D9V37_15715</name>
</gene>
<dbReference type="EMBL" id="RDBE01000010">
    <property type="protein sequence ID" value="RLV47610.1"/>
    <property type="molecule type" value="Genomic_DNA"/>
</dbReference>
<feature type="domain" description="Sulfotransferase" evidence="3">
    <location>
        <begin position="24"/>
        <end position="231"/>
    </location>
</feature>
<evidence type="ECO:0000259" key="3">
    <source>
        <dbReference type="Pfam" id="PF00685"/>
    </source>
</evidence>
<evidence type="ECO:0000313" key="5">
    <source>
        <dbReference type="Proteomes" id="UP000281708"/>
    </source>
</evidence>
<keyword evidence="5" id="KW-1185">Reference proteome</keyword>
<keyword evidence="1 4" id="KW-0808">Transferase</keyword>
<evidence type="ECO:0000256" key="1">
    <source>
        <dbReference type="ARBA" id="ARBA00022679"/>
    </source>
</evidence>
<reference evidence="4 5" key="1">
    <citation type="submission" date="2018-10" db="EMBL/GenBank/DDBJ databases">
        <title>Marmoricola sp. 4Q3S-7 whole genome shotgun sequence.</title>
        <authorList>
            <person name="Li F."/>
        </authorList>
    </citation>
    <scope>NUCLEOTIDE SEQUENCE [LARGE SCALE GENOMIC DNA]</scope>
    <source>
        <strain evidence="4 5">4Q3S-7</strain>
    </source>
</reference>
<evidence type="ECO:0000256" key="2">
    <source>
        <dbReference type="ARBA" id="ARBA00023180"/>
    </source>
</evidence>
<dbReference type="PANTHER" id="PTHR10605">
    <property type="entry name" value="HEPARAN SULFATE SULFOTRANSFERASE"/>
    <property type="match status" value="1"/>
</dbReference>
<dbReference type="InterPro" id="IPR037359">
    <property type="entry name" value="NST/OST"/>
</dbReference>
<evidence type="ECO:0000313" key="4">
    <source>
        <dbReference type="EMBL" id="RLV47610.1"/>
    </source>
</evidence>
<keyword evidence="2" id="KW-0325">Glycoprotein</keyword>
<dbReference type="OrthoDB" id="4508169at2"/>